<dbReference type="OrthoDB" id="3791344at2759"/>
<accession>A0A2V1CYU6</accession>
<name>A0A2V1CYU6_9PLEO</name>
<evidence type="ECO:0000313" key="2">
    <source>
        <dbReference type="EMBL" id="PVH90912.1"/>
    </source>
</evidence>
<protein>
    <submittedName>
        <fullName evidence="2">Uncharacterized protein</fullName>
    </submittedName>
</protein>
<organism evidence="2 3">
    <name type="scientific">Periconia macrospinosa</name>
    <dbReference type="NCBI Taxonomy" id="97972"/>
    <lineage>
        <taxon>Eukaryota</taxon>
        <taxon>Fungi</taxon>
        <taxon>Dikarya</taxon>
        <taxon>Ascomycota</taxon>
        <taxon>Pezizomycotina</taxon>
        <taxon>Dothideomycetes</taxon>
        <taxon>Pleosporomycetidae</taxon>
        <taxon>Pleosporales</taxon>
        <taxon>Massarineae</taxon>
        <taxon>Periconiaceae</taxon>
        <taxon>Periconia</taxon>
    </lineage>
</organism>
<sequence>MCHSIEMGWFVLDKYYTMTIGSPLYAAALLLGPSKRVSNIKNNWEEKWVKPAIEGARKIWTEEYKTASILVPQQLIGNVPSSLKRKRNELDDLFDERIKELLKNLLMKKKMTSMRSSISNLFLPPNGGCRARKERPIRG</sequence>
<dbReference type="Proteomes" id="UP000244855">
    <property type="component" value="Unassembled WGS sequence"/>
</dbReference>
<evidence type="ECO:0000313" key="3">
    <source>
        <dbReference type="Proteomes" id="UP000244855"/>
    </source>
</evidence>
<proteinExistence type="predicted"/>
<gene>
    <name evidence="2" type="ORF">DM02DRAFT_394700</name>
</gene>
<evidence type="ECO:0000256" key="1">
    <source>
        <dbReference type="SAM" id="Phobius"/>
    </source>
</evidence>
<dbReference type="AlphaFoldDB" id="A0A2V1CYU6"/>
<keyword evidence="1" id="KW-0472">Membrane</keyword>
<keyword evidence="1" id="KW-1133">Transmembrane helix</keyword>
<dbReference type="EMBL" id="KZ806040">
    <property type="protein sequence ID" value="PVH90912.1"/>
    <property type="molecule type" value="Genomic_DNA"/>
</dbReference>
<feature type="transmembrane region" description="Helical" evidence="1">
    <location>
        <begin position="15"/>
        <end position="32"/>
    </location>
</feature>
<keyword evidence="3" id="KW-1185">Reference proteome</keyword>
<keyword evidence="1" id="KW-0812">Transmembrane</keyword>
<reference evidence="2 3" key="1">
    <citation type="journal article" date="2018" name="Sci. Rep.">
        <title>Comparative genomics provides insights into the lifestyle and reveals functional heterogeneity of dark septate endophytic fungi.</title>
        <authorList>
            <person name="Knapp D.G."/>
            <person name="Nemeth J.B."/>
            <person name="Barry K."/>
            <person name="Hainaut M."/>
            <person name="Henrissat B."/>
            <person name="Johnson J."/>
            <person name="Kuo A."/>
            <person name="Lim J.H.P."/>
            <person name="Lipzen A."/>
            <person name="Nolan M."/>
            <person name="Ohm R.A."/>
            <person name="Tamas L."/>
            <person name="Grigoriev I.V."/>
            <person name="Spatafora J.W."/>
            <person name="Nagy L.G."/>
            <person name="Kovacs G.M."/>
        </authorList>
    </citation>
    <scope>NUCLEOTIDE SEQUENCE [LARGE SCALE GENOMIC DNA]</scope>
    <source>
        <strain evidence="2 3">DSE2036</strain>
    </source>
</reference>